<evidence type="ECO:0000313" key="2">
    <source>
        <dbReference type="Proteomes" id="UP000594638"/>
    </source>
</evidence>
<dbReference type="Proteomes" id="UP000594638">
    <property type="component" value="Unassembled WGS sequence"/>
</dbReference>
<dbReference type="Gramene" id="OE9A014329T1">
    <property type="protein sequence ID" value="OE9A014329C1"/>
    <property type="gene ID" value="OE9A014329"/>
</dbReference>
<protein>
    <submittedName>
        <fullName evidence="1">Uncharacterized protein</fullName>
    </submittedName>
</protein>
<dbReference type="AlphaFoldDB" id="A0A8S0TXZ7"/>
<reference evidence="1 2" key="1">
    <citation type="submission" date="2019-12" db="EMBL/GenBank/DDBJ databases">
        <authorList>
            <person name="Alioto T."/>
            <person name="Alioto T."/>
            <person name="Gomez Garrido J."/>
        </authorList>
    </citation>
    <scope>NUCLEOTIDE SEQUENCE [LARGE SCALE GENOMIC DNA]</scope>
</reference>
<comment type="caution">
    <text evidence="1">The sequence shown here is derived from an EMBL/GenBank/DDBJ whole genome shotgun (WGS) entry which is preliminary data.</text>
</comment>
<name>A0A8S0TXZ7_OLEEU</name>
<proteinExistence type="predicted"/>
<sequence length="53" mass="6175">MGYRRMHSTSKGWDNQLVESRYQSQVELEDEASIMDEVEICAQAFVGNSYQTR</sequence>
<gene>
    <name evidence="1" type="ORF">OLEA9_A014329</name>
</gene>
<keyword evidence="2" id="KW-1185">Reference proteome</keyword>
<organism evidence="1 2">
    <name type="scientific">Olea europaea subsp. europaea</name>
    <dbReference type="NCBI Taxonomy" id="158383"/>
    <lineage>
        <taxon>Eukaryota</taxon>
        <taxon>Viridiplantae</taxon>
        <taxon>Streptophyta</taxon>
        <taxon>Embryophyta</taxon>
        <taxon>Tracheophyta</taxon>
        <taxon>Spermatophyta</taxon>
        <taxon>Magnoliopsida</taxon>
        <taxon>eudicotyledons</taxon>
        <taxon>Gunneridae</taxon>
        <taxon>Pentapetalae</taxon>
        <taxon>asterids</taxon>
        <taxon>lamiids</taxon>
        <taxon>Lamiales</taxon>
        <taxon>Oleaceae</taxon>
        <taxon>Oleeae</taxon>
        <taxon>Olea</taxon>
    </lineage>
</organism>
<accession>A0A8S0TXZ7</accession>
<dbReference type="EMBL" id="CACTIH010007360">
    <property type="protein sequence ID" value="CAA3011164.1"/>
    <property type="molecule type" value="Genomic_DNA"/>
</dbReference>
<evidence type="ECO:0000313" key="1">
    <source>
        <dbReference type="EMBL" id="CAA3011164.1"/>
    </source>
</evidence>